<dbReference type="RefSeq" id="WP_169548970.1">
    <property type="nucleotide sequence ID" value="NZ_CP051677.1"/>
</dbReference>
<dbReference type="GO" id="GO:0000160">
    <property type="term" value="P:phosphorelay signal transduction system"/>
    <property type="evidence" value="ECO:0007669"/>
    <property type="project" value="InterPro"/>
</dbReference>
<name>A0A7L5DFU1_9BACT</name>
<evidence type="ECO:0000313" key="4">
    <source>
        <dbReference type="EMBL" id="QJD77026.1"/>
    </source>
</evidence>
<evidence type="ECO:0000259" key="3">
    <source>
        <dbReference type="PROSITE" id="PS50110"/>
    </source>
</evidence>
<dbReference type="InterPro" id="IPR001789">
    <property type="entry name" value="Sig_transdc_resp-reg_receiver"/>
</dbReference>
<dbReference type="AlphaFoldDB" id="A0A7L5DFU1"/>
<dbReference type="InterPro" id="IPR050595">
    <property type="entry name" value="Bact_response_regulator"/>
</dbReference>
<dbReference type="Proteomes" id="UP000501128">
    <property type="component" value="Chromosome"/>
</dbReference>
<dbReference type="InterPro" id="IPR011006">
    <property type="entry name" value="CheY-like_superfamily"/>
</dbReference>
<dbReference type="EMBL" id="CP051677">
    <property type="protein sequence ID" value="QJD77026.1"/>
    <property type="molecule type" value="Genomic_DNA"/>
</dbReference>
<dbReference type="Pfam" id="PF00072">
    <property type="entry name" value="Response_reg"/>
    <property type="match status" value="1"/>
</dbReference>
<reference evidence="4 5" key="1">
    <citation type="submission" date="2020-04" db="EMBL/GenBank/DDBJ databases">
        <title>Genome sequencing of novel species.</title>
        <authorList>
            <person name="Heo J."/>
            <person name="Kim S.-J."/>
            <person name="Kim J.-S."/>
            <person name="Hong S.-B."/>
            <person name="Kwon S.-W."/>
        </authorList>
    </citation>
    <scope>NUCLEOTIDE SEQUENCE [LARGE SCALE GENOMIC DNA]</scope>
    <source>
        <strain evidence="4 5">CJU-R4</strain>
    </source>
</reference>
<keyword evidence="1 2" id="KW-0597">Phosphoprotein</keyword>
<feature type="modified residue" description="4-aspartylphosphate" evidence="2">
    <location>
        <position position="55"/>
    </location>
</feature>
<dbReference type="PANTHER" id="PTHR44591:SF3">
    <property type="entry name" value="RESPONSE REGULATORY DOMAIN-CONTAINING PROTEIN"/>
    <property type="match status" value="1"/>
</dbReference>
<organism evidence="4 5">
    <name type="scientific">Spirosoma rhododendri</name>
    <dbReference type="NCBI Taxonomy" id="2728024"/>
    <lineage>
        <taxon>Bacteria</taxon>
        <taxon>Pseudomonadati</taxon>
        <taxon>Bacteroidota</taxon>
        <taxon>Cytophagia</taxon>
        <taxon>Cytophagales</taxon>
        <taxon>Cytophagaceae</taxon>
        <taxon>Spirosoma</taxon>
    </lineage>
</organism>
<dbReference type="PROSITE" id="PS50110">
    <property type="entry name" value="RESPONSE_REGULATORY"/>
    <property type="match status" value="1"/>
</dbReference>
<dbReference type="PANTHER" id="PTHR44591">
    <property type="entry name" value="STRESS RESPONSE REGULATOR PROTEIN 1"/>
    <property type="match status" value="1"/>
</dbReference>
<evidence type="ECO:0000313" key="5">
    <source>
        <dbReference type="Proteomes" id="UP000501128"/>
    </source>
</evidence>
<accession>A0A7L5DFU1</accession>
<dbReference type="SUPFAM" id="SSF52172">
    <property type="entry name" value="CheY-like"/>
    <property type="match status" value="1"/>
</dbReference>
<gene>
    <name evidence="4" type="ORF">HH216_00285</name>
</gene>
<protein>
    <submittedName>
        <fullName evidence="4">Response regulator</fullName>
    </submittedName>
</protein>
<feature type="domain" description="Response regulatory" evidence="3">
    <location>
        <begin position="6"/>
        <end position="122"/>
    </location>
</feature>
<evidence type="ECO:0000256" key="1">
    <source>
        <dbReference type="ARBA" id="ARBA00022553"/>
    </source>
</evidence>
<keyword evidence="5" id="KW-1185">Reference proteome</keyword>
<evidence type="ECO:0000256" key="2">
    <source>
        <dbReference type="PROSITE-ProRule" id="PRU00169"/>
    </source>
</evidence>
<proteinExistence type="predicted"/>
<dbReference type="KEGG" id="srho:HH216_00285"/>
<dbReference type="Gene3D" id="3.40.50.2300">
    <property type="match status" value="1"/>
</dbReference>
<sequence>MRKLYHMLYIDDDTYIRQIVRHTMGSEFNVTLFSNAVEAFDWLEQGNFPDIILTDLNMPGLNGMEFISLVKTSSLYRVIPIYVLSSSCDSELKIKCLTLGADDFVSKPFDPLFVKAKIDALMRLLDQRRSVRAGLNHDRTEARQ</sequence>
<dbReference type="SMART" id="SM00448">
    <property type="entry name" value="REC"/>
    <property type="match status" value="1"/>
</dbReference>